<dbReference type="RefSeq" id="WP_366194110.1">
    <property type="nucleotide sequence ID" value="NZ_JBFBVU010000023.1"/>
</dbReference>
<dbReference type="Proteomes" id="UP001553161">
    <property type="component" value="Unassembled WGS sequence"/>
</dbReference>
<gene>
    <name evidence="1" type="ORF">AB0T83_15370</name>
</gene>
<sequence>MTVLIEKEKLLFVSTPKIACTSIKEALFEVENRFKFQNFHANGILRHIHDPAIYPAIKFERIPQDRAAPCLKLTIVRDPVKRFLSAFSNRVVHYGELSQRYIGDAAKEEGVPVNPDIEEFIDHLEVYRRISRSIRLHTDPIIDFLGDDPGYYDHVFDMSEIKAFDATVSEHIGRHFETPHLQTGGPKIKSDVLSEKRLEKVRAFYARDSEIYGKFLG</sequence>
<protein>
    <submittedName>
        <fullName evidence="1">Sulfotransferase family 2 domain-containing protein</fullName>
    </submittedName>
</protein>
<evidence type="ECO:0000313" key="2">
    <source>
        <dbReference type="Proteomes" id="UP001553161"/>
    </source>
</evidence>
<dbReference type="EMBL" id="JBFBVU010000023">
    <property type="protein sequence ID" value="MEV8468154.1"/>
    <property type="molecule type" value="Genomic_DNA"/>
</dbReference>
<comment type="caution">
    <text evidence="1">The sequence shown here is derived from an EMBL/GenBank/DDBJ whole genome shotgun (WGS) entry which is preliminary data.</text>
</comment>
<reference evidence="1 2" key="1">
    <citation type="submission" date="2024-07" db="EMBL/GenBank/DDBJ databases">
        <authorList>
            <person name="Kang M."/>
        </authorList>
    </citation>
    <scope>NUCLEOTIDE SEQUENCE [LARGE SCALE GENOMIC DNA]</scope>
    <source>
        <strain evidence="1 2">DFM31</strain>
    </source>
</reference>
<dbReference type="Gene3D" id="3.40.50.300">
    <property type="entry name" value="P-loop containing nucleotide triphosphate hydrolases"/>
    <property type="match status" value="1"/>
</dbReference>
<evidence type="ECO:0000313" key="1">
    <source>
        <dbReference type="EMBL" id="MEV8468154.1"/>
    </source>
</evidence>
<accession>A0ABV3L999</accession>
<organism evidence="1 2">
    <name type="scientific">Meridianimarinicoccus marinus</name>
    <dbReference type="NCBI Taxonomy" id="3231483"/>
    <lineage>
        <taxon>Bacteria</taxon>
        <taxon>Pseudomonadati</taxon>
        <taxon>Pseudomonadota</taxon>
        <taxon>Alphaproteobacteria</taxon>
        <taxon>Rhodobacterales</taxon>
        <taxon>Paracoccaceae</taxon>
        <taxon>Meridianimarinicoccus</taxon>
    </lineage>
</organism>
<dbReference type="Pfam" id="PF03567">
    <property type="entry name" value="Sulfotransfer_2"/>
    <property type="match status" value="1"/>
</dbReference>
<keyword evidence="2" id="KW-1185">Reference proteome</keyword>
<name>A0ABV3L999_9RHOB</name>
<proteinExistence type="predicted"/>
<dbReference type="InterPro" id="IPR005331">
    <property type="entry name" value="Sulfotransferase"/>
</dbReference>
<dbReference type="InterPro" id="IPR027417">
    <property type="entry name" value="P-loop_NTPase"/>
</dbReference>